<dbReference type="Proteomes" id="UP001302812">
    <property type="component" value="Unassembled WGS sequence"/>
</dbReference>
<organism evidence="2 3">
    <name type="scientific">Canariomyces notabilis</name>
    <dbReference type="NCBI Taxonomy" id="2074819"/>
    <lineage>
        <taxon>Eukaryota</taxon>
        <taxon>Fungi</taxon>
        <taxon>Dikarya</taxon>
        <taxon>Ascomycota</taxon>
        <taxon>Pezizomycotina</taxon>
        <taxon>Sordariomycetes</taxon>
        <taxon>Sordariomycetidae</taxon>
        <taxon>Sordariales</taxon>
        <taxon>Chaetomiaceae</taxon>
        <taxon>Canariomyces</taxon>
    </lineage>
</organism>
<gene>
    <name evidence="2" type="ORF">N656DRAFT_383205</name>
</gene>
<evidence type="ECO:0000313" key="2">
    <source>
        <dbReference type="EMBL" id="KAK4115507.1"/>
    </source>
</evidence>
<dbReference type="EMBL" id="MU853334">
    <property type="protein sequence ID" value="KAK4115507.1"/>
    <property type="molecule type" value="Genomic_DNA"/>
</dbReference>
<sequence>MLLRAPSPFRHHSSMQGLSLSTVHTIGFTSLLLQLPRQPFQIPTLPTLPTLQLHQPHQGSGSFKPSSPEADITFFS</sequence>
<accession>A0AAN6YVP8</accession>
<evidence type="ECO:0000256" key="1">
    <source>
        <dbReference type="SAM" id="MobiDB-lite"/>
    </source>
</evidence>
<reference evidence="2" key="1">
    <citation type="journal article" date="2023" name="Mol. Phylogenet. Evol.">
        <title>Genome-scale phylogeny and comparative genomics of the fungal order Sordariales.</title>
        <authorList>
            <person name="Hensen N."/>
            <person name="Bonometti L."/>
            <person name="Westerberg I."/>
            <person name="Brannstrom I.O."/>
            <person name="Guillou S."/>
            <person name="Cros-Aarteil S."/>
            <person name="Calhoun S."/>
            <person name="Haridas S."/>
            <person name="Kuo A."/>
            <person name="Mondo S."/>
            <person name="Pangilinan J."/>
            <person name="Riley R."/>
            <person name="LaButti K."/>
            <person name="Andreopoulos B."/>
            <person name="Lipzen A."/>
            <person name="Chen C."/>
            <person name="Yan M."/>
            <person name="Daum C."/>
            <person name="Ng V."/>
            <person name="Clum A."/>
            <person name="Steindorff A."/>
            <person name="Ohm R.A."/>
            <person name="Martin F."/>
            <person name="Silar P."/>
            <person name="Natvig D.O."/>
            <person name="Lalanne C."/>
            <person name="Gautier V."/>
            <person name="Ament-Velasquez S.L."/>
            <person name="Kruys A."/>
            <person name="Hutchinson M.I."/>
            <person name="Powell A.J."/>
            <person name="Barry K."/>
            <person name="Miller A.N."/>
            <person name="Grigoriev I.V."/>
            <person name="Debuchy R."/>
            <person name="Gladieux P."/>
            <person name="Hiltunen Thoren M."/>
            <person name="Johannesson H."/>
        </authorList>
    </citation>
    <scope>NUCLEOTIDE SEQUENCE</scope>
    <source>
        <strain evidence="2">CBS 508.74</strain>
    </source>
</reference>
<dbReference type="GeneID" id="89933586"/>
<dbReference type="AlphaFoldDB" id="A0AAN6YVP8"/>
<name>A0AAN6YVP8_9PEZI</name>
<dbReference type="RefSeq" id="XP_064673077.1">
    <property type="nucleotide sequence ID" value="XM_064809462.1"/>
</dbReference>
<reference evidence="2" key="2">
    <citation type="submission" date="2023-05" db="EMBL/GenBank/DDBJ databases">
        <authorList>
            <consortium name="Lawrence Berkeley National Laboratory"/>
            <person name="Steindorff A."/>
            <person name="Hensen N."/>
            <person name="Bonometti L."/>
            <person name="Westerberg I."/>
            <person name="Brannstrom I.O."/>
            <person name="Guillou S."/>
            <person name="Cros-Aarteil S."/>
            <person name="Calhoun S."/>
            <person name="Haridas S."/>
            <person name="Kuo A."/>
            <person name="Mondo S."/>
            <person name="Pangilinan J."/>
            <person name="Riley R."/>
            <person name="Labutti K."/>
            <person name="Andreopoulos B."/>
            <person name="Lipzen A."/>
            <person name="Chen C."/>
            <person name="Yanf M."/>
            <person name="Daum C."/>
            <person name="Ng V."/>
            <person name="Clum A."/>
            <person name="Ohm R."/>
            <person name="Martin F."/>
            <person name="Silar P."/>
            <person name="Natvig D."/>
            <person name="Lalanne C."/>
            <person name="Gautier V."/>
            <person name="Ament-Velasquez S.L."/>
            <person name="Kruys A."/>
            <person name="Hutchinson M.I."/>
            <person name="Powell A.J."/>
            <person name="Barry K."/>
            <person name="Miller A.N."/>
            <person name="Grigoriev I.V."/>
            <person name="Debuchy R."/>
            <person name="Gladieux P."/>
            <person name="Thoren M.H."/>
            <person name="Johannesson H."/>
        </authorList>
    </citation>
    <scope>NUCLEOTIDE SEQUENCE</scope>
    <source>
        <strain evidence="2">CBS 508.74</strain>
    </source>
</reference>
<proteinExistence type="predicted"/>
<evidence type="ECO:0000313" key="3">
    <source>
        <dbReference type="Proteomes" id="UP001302812"/>
    </source>
</evidence>
<comment type="caution">
    <text evidence="2">The sequence shown here is derived from an EMBL/GenBank/DDBJ whole genome shotgun (WGS) entry which is preliminary data.</text>
</comment>
<protein>
    <submittedName>
        <fullName evidence="2">Uncharacterized protein</fullName>
    </submittedName>
</protein>
<feature type="region of interest" description="Disordered" evidence="1">
    <location>
        <begin position="51"/>
        <end position="76"/>
    </location>
</feature>
<keyword evidence="3" id="KW-1185">Reference proteome</keyword>